<organism evidence="1 2">
    <name type="scientific">Avena sativa</name>
    <name type="common">Oat</name>
    <dbReference type="NCBI Taxonomy" id="4498"/>
    <lineage>
        <taxon>Eukaryota</taxon>
        <taxon>Viridiplantae</taxon>
        <taxon>Streptophyta</taxon>
        <taxon>Embryophyta</taxon>
        <taxon>Tracheophyta</taxon>
        <taxon>Spermatophyta</taxon>
        <taxon>Magnoliopsida</taxon>
        <taxon>Liliopsida</taxon>
        <taxon>Poales</taxon>
        <taxon>Poaceae</taxon>
        <taxon>BOP clade</taxon>
        <taxon>Pooideae</taxon>
        <taxon>Poodae</taxon>
        <taxon>Poeae</taxon>
        <taxon>Poeae Chloroplast Group 1 (Aveneae type)</taxon>
        <taxon>Aveninae</taxon>
        <taxon>Avena</taxon>
    </lineage>
</organism>
<keyword evidence="2" id="KW-1185">Reference proteome</keyword>
<name>A0ACD5TBI3_AVESA</name>
<evidence type="ECO:0000313" key="1">
    <source>
        <dbReference type="EnsemblPlants" id="AVESA.00010b.r2.1AG0024910.1.CDS"/>
    </source>
</evidence>
<accession>A0ACD5TBI3</accession>
<reference evidence="1" key="1">
    <citation type="submission" date="2021-05" db="EMBL/GenBank/DDBJ databases">
        <authorList>
            <person name="Scholz U."/>
            <person name="Mascher M."/>
            <person name="Fiebig A."/>
        </authorList>
    </citation>
    <scope>NUCLEOTIDE SEQUENCE [LARGE SCALE GENOMIC DNA]</scope>
</reference>
<reference evidence="1" key="2">
    <citation type="submission" date="2025-09" db="UniProtKB">
        <authorList>
            <consortium name="EnsemblPlants"/>
        </authorList>
    </citation>
    <scope>IDENTIFICATION</scope>
</reference>
<dbReference type="EnsemblPlants" id="AVESA.00010b.r2.1AG0024910.1">
    <property type="protein sequence ID" value="AVESA.00010b.r2.1AG0024910.1.CDS"/>
    <property type="gene ID" value="AVESA.00010b.r2.1AG0024910"/>
</dbReference>
<sequence length="594" mass="66481">MHRSVGAPLVFSNSRVSPLPRSGKMADPNASFPSRTTQATTSPDVSVWPDYDIEKRPFPVPQQRSSLGDKVPARPTGEPSHRYRARATFTQAEKQAAGKENFQEHNISFLPGRPLKSEIPDEGGFMAMDKEVSAVIPQGSGSEPPTICEVPGELAQGNNGAYTPMVVCIGPLFERSASMERLEQYKRCCVRKLVVGEGESAAEAWSPEVHGPLLRRCFDTMTRLAPRIRASYSKQGGAMSMSNDEQLATTMVLDGCFVLHRLLKYARLATAPSGGGMAMESVEYDEWRQLFGRCWVWETVKRDLLLLSNQVPFFVLRKLLKSLRSKGNDSSGGGGQRERDDSALVNGGLQLFRSLHPHRLHSAPVRCHDVHHLLHLFYLSVDFPPSSDQQQQQPSSPERTMWVPCATELEEAGVRFRAREREHGALSFLDVTFRRRRGILEIPPLQLFDYSEPLFRNLIAFEQTYPATSGRITAYAIFMDCLLKTTDDVRLLHRCGVLVNHMNGGDKGDDAAVGFFSRLCKDTHTSADRNYLAGVMEEVNTYQRGLLNRWRAQLVTNYFTNPWVTTSVVAAVVLLALTLLQSFYAVYGYYKPVK</sequence>
<dbReference type="Proteomes" id="UP001732700">
    <property type="component" value="Chromosome 1A"/>
</dbReference>
<proteinExistence type="predicted"/>
<protein>
    <submittedName>
        <fullName evidence="1">Uncharacterized protein</fullName>
    </submittedName>
</protein>
<evidence type="ECO:0000313" key="2">
    <source>
        <dbReference type="Proteomes" id="UP001732700"/>
    </source>
</evidence>